<evidence type="ECO:0000313" key="2">
    <source>
        <dbReference type="Proteomes" id="UP000786811"/>
    </source>
</evidence>
<dbReference type="PANTHER" id="PTHR21398">
    <property type="entry name" value="AGAP007094-PA"/>
    <property type="match status" value="1"/>
</dbReference>
<name>A0A8J2HNP2_COTCN</name>
<comment type="caution">
    <text evidence="1">The sequence shown here is derived from an EMBL/GenBank/DDBJ whole genome shotgun (WGS) entry which is preliminary data.</text>
</comment>
<protein>
    <submittedName>
        <fullName evidence="1">Uncharacterized protein</fullName>
    </submittedName>
</protein>
<dbReference type="PANTHER" id="PTHR21398:SF22">
    <property type="entry name" value="IP12060P-RELATED"/>
    <property type="match status" value="1"/>
</dbReference>
<dbReference type="InterPro" id="IPR006631">
    <property type="entry name" value="DM4_12"/>
</dbReference>
<dbReference type="SMART" id="SM00718">
    <property type="entry name" value="DM4_12"/>
    <property type="match status" value="1"/>
</dbReference>
<evidence type="ECO:0000313" key="1">
    <source>
        <dbReference type="EMBL" id="CAG5102598.1"/>
    </source>
</evidence>
<accession>A0A8J2HNP2</accession>
<reference evidence="1" key="1">
    <citation type="submission" date="2021-04" db="EMBL/GenBank/DDBJ databases">
        <authorList>
            <person name="Chebbi M.A.C M."/>
        </authorList>
    </citation>
    <scope>NUCLEOTIDE SEQUENCE</scope>
</reference>
<dbReference type="AlphaFoldDB" id="A0A8J2HNP2"/>
<sequence length="148" mass="16618">MKVCQIFFALAVPLPDPSKSVSVSYFFEATYPLPENSTVFAPWSEGLRRKRSIDRKTIYQTIENKLESFGFSGRSCLLRSICETLKFDLSDNGVIGDIINVILTPSTSQQENLPQDIVEAELIGQTRNCTKYHWNCPVGLLDLIGILV</sequence>
<dbReference type="Proteomes" id="UP000786811">
    <property type="component" value="Unassembled WGS sequence"/>
</dbReference>
<dbReference type="OrthoDB" id="6340174at2759"/>
<dbReference type="EMBL" id="CAJNRD030001123">
    <property type="protein sequence ID" value="CAG5102598.1"/>
    <property type="molecule type" value="Genomic_DNA"/>
</dbReference>
<proteinExistence type="predicted"/>
<organism evidence="1 2">
    <name type="scientific">Cotesia congregata</name>
    <name type="common">Parasitoid wasp</name>
    <name type="synonym">Apanteles congregatus</name>
    <dbReference type="NCBI Taxonomy" id="51543"/>
    <lineage>
        <taxon>Eukaryota</taxon>
        <taxon>Metazoa</taxon>
        <taxon>Ecdysozoa</taxon>
        <taxon>Arthropoda</taxon>
        <taxon>Hexapoda</taxon>
        <taxon>Insecta</taxon>
        <taxon>Pterygota</taxon>
        <taxon>Neoptera</taxon>
        <taxon>Endopterygota</taxon>
        <taxon>Hymenoptera</taxon>
        <taxon>Apocrita</taxon>
        <taxon>Ichneumonoidea</taxon>
        <taxon>Braconidae</taxon>
        <taxon>Microgastrinae</taxon>
        <taxon>Cotesia</taxon>
    </lineage>
</organism>
<gene>
    <name evidence="1" type="ORF">HICCMSTLAB_LOCUS11095</name>
</gene>
<keyword evidence="2" id="KW-1185">Reference proteome</keyword>
<dbReference type="Pfam" id="PF07841">
    <property type="entry name" value="DM4_12"/>
    <property type="match status" value="1"/>
</dbReference>